<protein>
    <submittedName>
        <fullName evidence="2">Uncharacterized protein</fullName>
    </submittedName>
</protein>
<dbReference type="EMBL" id="JARJCW010000038">
    <property type="protein sequence ID" value="KAJ7206918.1"/>
    <property type="molecule type" value="Genomic_DNA"/>
</dbReference>
<dbReference type="Proteomes" id="UP001219525">
    <property type="component" value="Unassembled WGS sequence"/>
</dbReference>
<gene>
    <name evidence="2" type="ORF">GGX14DRAFT_637234</name>
</gene>
<comment type="caution">
    <text evidence="2">The sequence shown here is derived from an EMBL/GenBank/DDBJ whole genome shotgun (WGS) entry which is preliminary data.</text>
</comment>
<sequence length="623" mass="69831">MNPASDNGWTSRCRSFENSDCGPAFESQCSRRGCTHVFTYAGTNPFGELAVMVTAHRRYCAGRDVRCVPETLVAICADDVTPLASTPRRCTKAAWQPPASLVQQFQARSSVQAAHRDKGRDDGDVAVDGVTSGVRAAGPVVEALWSHPSPLAGDRRQCGQRRMAIPVYPWHKAKKTARKEAERKALLEANPWVYSVSATEVVCEGCRQRIKLDARFRYYPGLWEKHRDRCDGVRVKRACRRADHPNKPPPRPTQEDIDAQAEIDYQNDMANAEEDENLDHGAIEDYDSAESHNYNYICPCTSGRPLLRAQFFLSIVHIRVAWHLSRTGTVRTLHECGECVALYDQFLAEKWLDLCNKEDNRELDPAEAARIPSLRCDRLSAEQHGVLQVARRFFGLRAGIVGAAPDDVGVEEFEGLEAVIPDNVAIATDACLWRYGLQRSSSLQHPIQQLRRRTDCVSSRAPLHTAPVKRLLPQPPLSRPIPRLQCIQLACPIPATRASSQLSPPASCKIRHPAAHRRRSSHPLPTVRHPRTHCAARHMRLPGLHHGRRCADIVSHHLCVPCLSVAQRTECEYQWERSTRKVHKNGRFHSGAWPLAFASTDAMDAALTEYDVREDPPESEDDE</sequence>
<reference evidence="2" key="1">
    <citation type="submission" date="2023-03" db="EMBL/GenBank/DDBJ databases">
        <title>Massive genome expansion in bonnet fungi (Mycena s.s.) driven by repeated elements and novel gene families across ecological guilds.</title>
        <authorList>
            <consortium name="Lawrence Berkeley National Laboratory"/>
            <person name="Harder C.B."/>
            <person name="Miyauchi S."/>
            <person name="Viragh M."/>
            <person name="Kuo A."/>
            <person name="Thoen E."/>
            <person name="Andreopoulos B."/>
            <person name="Lu D."/>
            <person name="Skrede I."/>
            <person name="Drula E."/>
            <person name="Henrissat B."/>
            <person name="Morin E."/>
            <person name="Kohler A."/>
            <person name="Barry K."/>
            <person name="LaButti K."/>
            <person name="Morin E."/>
            <person name="Salamov A."/>
            <person name="Lipzen A."/>
            <person name="Mereny Z."/>
            <person name="Hegedus B."/>
            <person name="Baldrian P."/>
            <person name="Stursova M."/>
            <person name="Weitz H."/>
            <person name="Taylor A."/>
            <person name="Grigoriev I.V."/>
            <person name="Nagy L.G."/>
            <person name="Martin F."/>
            <person name="Kauserud H."/>
        </authorList>
    </citation>
    <scope>NUCLEOTIDE SEQUENCE</scope>
    <source>
        <strain evidence="2">9144</strain>
    </source>
</reference>
<feature type="region of interest" description="Disordered" evidence="1">
    <location>
        <begin position="502"/>
        <end position="528"/>
    </location>
</feature>
<evidence type="ECO:0000313" key="3">
    <source>
        <dbReference type="Proteomes" id="UP001219525"/>
    </source>
</evidence>
<feature type="compositionally biased region" description="Basic residues" evidence="1">
    <location>
        <begin position="509"/>
        <end position="521"/>
    </location>
</feature>
<evidence type="ECO:0000256" key="1">
    <source>
        <dbReference type="SAM" id="MobiDB-lite"/>
    </source>
</evidence>
<organism evidence="2 3">
    <name type="scientific">Mycena pura</name>
    <dbReference type="NCBI Taxonomy" id="153505"/>
    <lineage>
        <taxon>Eukaryota</taxon>
        <taxon>Fungi</taxon>
        <taxon>Dikarya</taxon>
        <taxon>Basidiomycota</taxon>
        <taxon>Agaricomycotina</taxon>
        <taxon>Agaricomycetes</taxon>
        <taxon>Agaricomycetidae</taxon>
        <taxon>Agaricales</taxon>
        <taxon>Marasmiineae</taxon>
        <taxon>Mycenaceae</taxon>
        <taxon>Mycena</taxon>
    </lineage>
</organism>
<proteinExistence type="predicted"/>
<keyword evidence="3" id="KW-1185">Reference proteome</keyword>
<name>A0AAD6V9S0_9AGAR</name>
<accession>A0AAD6V9S0</accession>
<evidence type="ECO:0000313" key="2">
    <source>
        <dbReference type="EMBL" id="KAJ7206918.1"/>
    </source>
</evidence>
<dbReference type="AlphaFoldDB" id="A0AAD6V9S0"/>